<feature type="binding site" evidence="1">
    <location>
        <position position="153"/>
    </location>
    <ligand>
        <name>ATP</name>
        <dbReference type="ChEBI" id="CHEBI:30616"/>
    </ligand>
</feature>
<evidence type="ECO:0000256" key="1">
    <source>
        <dbReference type="HAMAP-Rule" id="MF_02128"/>
    </source>
</evidence>
<feature type="binding site" evidence="1">
    <location>
        <position position="109"/>
    </location>
    <ligand>
        <name>ATP</name>
        <dbReference type="ChEBI" id="CHEBI:30616"/>
    </ligand>
</feature>
<dbReference type="SUPFAM" id="SSF55326">
    <property type="entry name" value="PurM N-terminal domain-like"/>
    <property type="match status" value="1"/>
</dbReference>
<feature type="binding site" evidence="1">
    <location>
        <position position="274"/>
    </location>
    <ligand>
        <name>substrate</name>
    </ligand>
</feature>
<keyword evidence="1" id="KW-0479">Metal-binding</keyword>
<dbReference type="InterPro" id="IPR006283">
    <property type="entry name" value="ThiL-like"/>
</dbReference>
<dbReference type="PANTHER" id="PTHR30270">
    <property type="entry name" value="THIAMINE-MONOPHOSPHATE KINASE"/>
    <property type="match status" value="1"/>
</dbReference>
<dbReference type="AlphaFoldDB" id="A0A2X3KJZ5"/>
<feature type="binding site" evidence="1">
    <location>
        <begin position="126"/>
        <end position="127"/>
    </location>
    <ligand>
        <name>ATP</name>
        <dbReference type="ChEBI" id="CHEBI:30616"/>
    </ligand>
</feature>
<dbReference type="Gene3D" id="3.90.650.10">
    <property type="entry name" value="PurM-like C-terminal domain"/>
    <property type="match status" value="1"/>
</dbReference>
<evidence type="ECO:0000259" key="2">
    <source>
        <dbReference type="Pfam" id="PF00586"/>
    </source>
</evidence>
<dbReference type="PANTHER" id="PTHR30270:SF0">
    <property type="entry name" value="THIAMINE-MONOPHOSPHATE KINASE"/>
    <property type="match status" value="1"/>
</dbReference>
<proteinExistence type="inferred from homology"/>
<feature type="binding site" evidence="1">
    <location>
        <position position="127"/>
    </location>
    <ligand>
        <name>Mg(2+)</name>
        <dbReference type="ChEBI" id="CHEBI:18420"/>
        <label>1</label>
    </ligand>
</feature>
<reference evidence="5" key="1">
    <citation type="submission" date="2018-05" db="EMBL/GenBank/DDBJ databases">
        <authorList>
            <person name="Hao L."/>
        </authorList>
    </citation>
    <scope>NUCLEOTIDE SEQUENCE [LARGE SCALE GENOMIC DNA]</scope>
</reference>
<dbReference type="GO" id="GO:0000287">
    <property type="term" value="F:magnesium ion binding"/>
    <property type="evidence" value="ECO:0007669"/>
    <property type="project" value="UniProtKB-UniRule"/>
</dbReference>
<dbReference type="EC" id="2.7.4.16" evidence="1"/>
<keyword evidence="1 4" id="KW-0808">Transferase</keyword>
<feature type="binding site" evidence="1">
    <location>
        <position position="33"/>
    </location>
    <ligand>
        <name>Mg(2+)</name>
        <dbReference type="ChEBI" id="CHEBI:18420"/>
        <label>3</label>
    </ligand>
</feature>
<evidence type="ECO:0000259" key="3">
    <source>
        <dbReference type="Pfam" id="PF02769"/>
    </source>
</evidence>
<keyword evidence="1 4" id="KW-0418">Kinase</keyword>
<sequence>MRIADVGEFPLIARLARIVASAQPDVVVGIGDDAAALDLGGDRLVLFTVDSQVEGSHFVFDRIPPHLLGRRLLAVNASDIAAMGGRPTHALVSLVLPPDLALAWVEELYAGLEEEAERFGVAVVGGNVARSPGGIVLDLALVGGVPRAHLLTRAGARPGDLVLVTGALGEAAAGLIVSGRADLPVPAAEGEALVARHLVPTPRVREGRLIAASGLATAMTDLSDGLGSDVGHLCDRSRVGVRIHAEKLPVPPAVARVAELAGEPPWDLALFHGEDFELVFTCPPDAARVLSERVSVETGTPVSVVGEVLPAPAGRWLVLPTGEEIPLAPRGFRHFSGPAP</sequence>
<dbReference type="PIRSF" id="PIRSF005303">
    <property type="entry name" value="Thiam_monoph_kin"/>
    <property type="match status" value="1"/>
</dbReference>
<dbReference type="OrthoDB" id="9802811at2"/>
<keyword evidence="1" id="KW-0067">ATP-binding</keyword>
<feature type="domain" description="PurM-like C-terminal" evidence="3">
    <location>
        <begin position="157"/>
        <end position="312"/>
    </location>
</feature>
<dbReference type="CDD" id="cd02194">
    <property type="entry name" value="ThiL"/>
    <property type="match status" value="1"/>
</dbReference>
<dbReference type="GO" id="GO:0009229">
    <property type="term" value="P:thiamine diphosphate biosynthetic process"/>
    <property type="evidence" value="ECO:0007669"/>
    <property type="project" value="UniProtKB-UniRule"/>
</dbReference>
<comment type="similarity">
    <text evidence="1">Belongs to the thiamine-monophosphate kinase family.</text>
</comment>
<feature type="binding site" evidence="1">
    <location>
        <position position="79"/>
    </location>
    <ligand>
        <name>Mg(2+)</name>
        <dbReference type="ChEBI" id="CHEBI:18420"/>
        <label>4</label>
    </ligand>
</feature>
<keyword evidence="1" id="KW-0460">Magnesium</keyword>
<dbReference type="Gene3D" id="3.30.1330.10">
    <property type="entry name" value="PurM-like, N-terminal domain"/>
    <property type="match status" value="1"/>
</dbReference>
<comment type="pathway">
    <text evidence="1">Cofactor biosynthesis; thiamine diphosphate biosynthesis; thiamine diphosphate from thiamine phosphate: step 1/1.</text>
</comment>
<dbReference type="HAMAP" id="MF_02128">
    <property type="entry name" value="TMP_kinase"/>
    <property type="match status" value="1"/>
</dbReference>
<dbReference type="GO" id="GO:0009030">
    <property type="term" value="F:thiamine-phosphate kinase activity"/>
    <property type="evidence" value="ECO:0007669"/>
    <property type="project" value="UniProtKB-UniRule"/>
</dbReference>
<feature type="binding site" evidence="1">
    <location>
        <position position="221"/>
    </location>
    <ligand>
        <name>Mg(2+)</name>
        <dbReference type="ChEBI" id="CHEBI:18420"/>
        <label>3</label>
    </ligand>
</feature>
<comment type="function">
    <text evidence="1">Catalyzes the ATP-dependent phosphorylation of thiamine-monophosphate (TMP) to form thiamine-pyrophosphate (TPP), the active form of vitamin B1.</text>
</comment>
<comment type="catalytic activity">
    <reaction evidence="1">
        <text>thiamine phosphate + ATP = thiamine diphosphate + ADP</text>
        <dbReference type="Rhea" id="RHEA:15913"/>
        <dbReference type="ChEBI" id="CHEBI:30616"/>
        <dbReference type="ChEBI" id="CHEBI:37575"/>
        <dbReference type="ChEBI" id="CHEBI:58937"/>
        <dbReference type="ChEBI" id="CHEBI:456216"/>
        <dbReference type="EC" id="2.7.4.16"/>
    </reaction>
</comment>
<evidence type="ECO:0000313" key="5">
    <source>
        <dbReference type="Proteomes" id="UP000249818"/>
    </source>
</evidence>
<feature type="domain" description="PurM-like N-terminal" evidence="2">
    <location>
        <begin position="31"/>
        <end position="144"/>
    </location>
</feature>
<keyword evidence="1" id="KW-0547">Nucleotide-binding</keyword>
<dbReference type="EMBL" id="LS483254">
    <property type="protein sequence ID" value="SQD92971.1"/>
    <property type="molecule type" value="Genomic_DNA"/>
</dbReference>
<feature type="binding site" evidence="1">
    <location>
        <position position="224"/>
    </location>
    <ligand>
        <name>Mg(2+)</name>
        <dbReference type="ChEBI" id="CHEBI:18420"/>
        <label>5</label>
    </ligand>
</feature>
<dbReference type="RefSeq" id="WP_157959477.1">
    <property type="nucleotide sequence ID" value="NZ_LS483254.1"/>
</dbReference>
<dbReference type="Proteomes" id="UP000249818">
    <property type="component" value="Chromosome BARAN1"/>
</dbReference>
<accession>A0A2X3KJZ5</accession>
<dbReference type="UniPathway" id="UPA00060">
    <property type="reaction ID" value="UER00142"/>
</dbReference>
<feature type="binding site" evidence="1">
    <location>
        <position position="332"/>
    </location>
    <ligand>
        <name>substrate</name>
    </ligand>
</feature>
<feature type="binding site" evidence="1">
    <location>
        <position position="50"/>
    </location>
    <ligand>
        <name>Mg(2+)</name>
        <dbReference type="ChEBI" id="CHEBI:18420"/>
        <label>1</label>
    </ligand>
</feature>
<comment type="miscellaneous">
    <text evidence="1">Reaction mechanism of ThiL seems to utilize a direct, inline transfer of the gamma-phosphate of ATP to TMP rather than a phosphorylated enzyme intermediate.</text>
</comment>
<name>A0A2X3KJZ5_9BACT</name>
<feature type="binding site" evidence="1">
    <location>
        <position position="48"/>
    </location>
    <ligand>
        <name>Mg(2+)</name>
        <dbReference type="ChEBI" id="CHEBI:18420"/>
        <label>4</label>
    </ligand>
</feature>
<dbReference type="InterPro" id="IPR036921">
    <property type="entry name" value="PurM-like_N_sf"/>
</dbReference>
<dbReference type="NCBIfam" id="TIGR01379">
    <property type="entry name" value="thiL"/>
    <property type="match status" value="1"/>
</dbReference>
<keyword evidence="5" id="KW-1185">Reference proteome</keyword>
<organism evidence="4 5">
    <name type="scientific">Candidatus Bipolaricaulis anaerobius</name>
    <dbReference type="NCBI Taxonomy" id="2026885"/>
    <lineage>
        <taxon>Bacteria</taxon>
        <taxon>Candidatus Bipolaricaulota</taxon>
        <taxon>Candidatus Bipolaricaulia</taxon>
        <taxon>Candidatus Bipolaricaulales</taxon>
        <taxon>Candidatus Bipolaricaulaceae</taxon>
        <taxon>Candidatus Bipolaricaulis</taxon>
    </lineage>
</organism>
<gene>
    <name evidence="1 4" type="primary">thiL</name>
    <name evidence="4" type="ORF">BARAN1_0947</name>
</gene>
<dbReference type="SUPFAM" id="SSF56042">
    <property type="entry name" value="PurM C-terminal domain-like"/>
    <property type="match status" value="1"/>
</dbReference>
<feature type="binding site" evidence="1">
    <location>
        <position position="57"/>
    </location>
    <ligand>
        <name>substrate</name>
    </ligand>
</feature>
<protein>
    <recommendedName>
        <fullName evidence="1">Thiamine-monophosphate kinase</fullName>
        <shortName evidence="1">TMP kinase</shortName>
        <shortName evidence="1">Thiamine-phosphate kinase</shortName>
        <ecNumber evidence="1">2.7.4.16</ecNumber>
    </recommendedName>
</protein>
<evidence type="ECO:0000313" key="4">
    <source>
        <dbReference type="EMBL" id="SQD92971.1"/>
    </source>
</evidence>
<dbReference type="Pfam" id="PF02769">
    <property type="entry name" value="AIRS_C"/>
    <property type="match status" value="1"/>
</dbReference>
<keyword evidence="1" id="KW-0784">Thiamine biosynthesis</keyword>
<dbReference type="InterPro" id="IPR010918">
    <property type="entry name" value="PurM-like_C_dom"/>
</dbReference>
<dbReference type="Pfam" id="PF00586">
    <property type="entry name" value="AIRS"/>
    <property type="match status" value="1"/>
</dbReference>
<feature type="binding site" evidence="1">
    <location>
        <position position="33"/>
    </location>
    <ligand>
        <name>Mg(2+)</name>
        <dbReference type="ChEBI" id="CHEBI:18420"/>
        <label>4</label>
    </ligand>
</feature>
<dbReference type="GO" id="GO:0005524">
    <property type="term" value="F:ATP binding"/>
    <property type="evidence" value="ECO:0007669"/>
    <property type="project" value="UniProtKB-UniRule"/>
</dbReference>
<feature type="binding site" evidence="1">
    <location>
        <position position="79"/>
    </location>
    <ligand>
        <name>Mg(2+)</name>
        <dbReference type="ChEBI" id="CHEBI:18420"/>
        <label>3</label>
    </ligand>
</feature>
<feature type="binding site" evidence="1">
    <location>
        <position position="50"/>
    </location>
    <ligand>
        <name>Mg(2+)</name>
        <dbReference type="ChEBI" id="CHEBI:18420"/>
        <label>2</label>
    </ligand>
</feature>
<dbReference type="GO" id="GO:0009228">
    <property type="term" value="P:thiamine biosynthetic process"/>
    <property type="evidence" value="ECO:0007669"/>
    <property type="project" value="UniProtKB-KW"/>
</dbReference>
<dbReference type="InterPro" id="IPR036676">
    <property type="entry name" value="PurM-like_C_sf"/>
</dbReference>
<dbReference type="InterPro" id="IPR016188">
    <property type="entry name" value="PurM-like_N"/>
</dbReference>
<feature type="binding site" evidence="1">
    <location>
        <position position="79"/>
    </location>
    <ligand>
        <name>Mg(2+)</name>
        <dbReference type="ChEBI" id="CHEBI:18420"/>
        <label>2</label>
    </ligand>
</feature>
<comment type="caution">
    <text evidence="1">Lacks conserved residue(s) required for the propagation of feature annotation.</text>
</comment>
<feature type="binding site" evidence="1">
    <location>
        <position position="223"/>
    </location>
    <ligand>
        <name>ATP</name>
        <dbReference type="ChEBI" id="CHEBI:30616"/>
    </ligand>
</feature>
<dbReference type="KEGG" id="bana:BARAN1_0947"/>